<keyword evidence="1" id="KW-0472">Membrane</keyword>
<dbReference type="PANTHER" id="PTHR22943">
    <property type="entry name" value="7-TRANSMEMBRANE DOMAIN RECEPTOR C.ELEGANS"/>
    <property type="match status" value="1"/>
</dbReference>
<keyword evidence="1" id="KW-1133">Transmembrane helix</keyword>
<dbReference type="AlphaFoldDB" id="A0AAF3EKK3"/>
<evidence type="ECO:0000313" key="3">
    <source>
        <dbReference type="WBParaSite" id="MBELARI_LOCUS14496"/>
    </source>
</evidence>
<dbReference type="Gene3D" id="1.20.1070.10">
    <property type="entry name" value="Rhodopsin 7-helix transmembrane proteins"/>
    <property type="match status" value="1"/>
</dbReference>
<evidence type="ECO:0000256" key="1">
    <source>
        <dbReference type="SAM" id="Phobius"/>
    </source>
</evidence>
<dbReference type="PANTHER" id="PTHR22943:SF17">
    <property type="entry name" value="SEVEN TM RECEPTOR"/>
    <property type="match status" value="1"/>
</dbReference>
<accession>A0AAF3EKK3</accession>
<dbReference type="GO" id="GO:0005886">
    <property type="term" value="C:plasma membrane"/>
    <property type="evidence" value="ECO:0007669"/>
    <property type="project" value="TreeGrafter"/>
</dbReference>
<evidence type="ECO:0000313" key="2">
    <source>
        <dbReference type="Proteomes" id="UP000887575"/>
    </source>
</evidence>
<dbReference type="GO" id="GO:0042048">
    <property type="term" value="P:olfactory behavior"/>
    <property type="evidence" value="ECO:0007669"/>
    <property type="project" value="TreeGrafter"/>
</dbReference>
<feature type="transmembrane region" description="Helical" evidence="1">
    <location>
        <begin position="54"/>
        <end position="76"/>
    </location>
</feature>
<evidence type="ECO:0008006" key="4">
    <source>
        <dbReference type="Google" id="ProtNLM"/>
    </source>
</evidence>
<name>A0AAF3EKK3_9BILA</name>
<dbReference type="WBParaSite" id="MBELARI_LOCUS14496">
    <property type="protein sequence ID" value="MBELARI_LOCUS14496"/>
    <property type="gene ID" value="MBELARI_LOCUS14496"/>
</dbReference>
<keyword evidence="1" id="KW-0812">Transmembrane</keyword>
<feature type="transmembrane region" description="Helical" evidence="1">
    <location>
        <begin position="97"/>
        <end position="119"/>
    </location>
</feature>
<feature type="transmembrane region" description="Helical" evidence="1">
    <location>
        <begin position="166"/>
        <end position="193"/>
    </location>
</feature>
<dbReference type="GO" id="GO:0038022">
    <property type="term" value="F:G protein-coupled olfactory receptor activity"/>
    <property type="evidence" value="ECO:0007669"/>
    <property type="project" value="TreeGrafter"/>
</dbReference>
<dbReference type="Proteomes" id="UP000887575">
    <property type="component" value="Unassembled WGS sequence"/>
</dbReference>
<keyword evidence="2" id="KW-1185">Reference proteome</keyword>
<dbReference type="SUPFAM" id="SSF81321">
    <property type="entry name" value="Family A G protein-coupled receptor-like"/>
    <property type="match status" value="1"/>
</dbReference>
<reference evidence="3" key="1">
    <citation type="submission" date="2024-02" db="UniProtKB">
        <authorList>
            <consortium name="WormBaseParasite"/>
        </authorList>
    </citation>
    <scope>IDENTIFICATION</scope>
</reference>
<organism evidence="2 3">
    <name type="scientific">Mesorhabditis belari</name>
    <dbReference type="NCBI Taxonomy" id="2138241"/>
    <lineage>
        <taxon>Eukaryota</taxon>
        <taxon>Metazoa</taxon>
        <taxon>Ecdysozoa</taxon>
        <taxon>Nematoda</taxon>
        <taxon>Chromadorea</taxon>
        <taxon>Rhabditida</taxon>
        <taxon>Rhabditina</taxon>
        <taxon>Rhabditomorpha</taxon>
        <taxon>Rhabditoidea</taxon>
        <taxon>Rhabditidae</taxon>
        <taxon>Mesorhabditinae</taxon>
        <taxon>Mesorhabditis</taxon>
    </lineage>
</organism>
<feature type="transmembrane region" description="Helical" evidence="1">
    <location>
        <begin position="6"/>
        <end position="24"/>
    </location>
</feature>
<protein>
    <recommendedName>
        <fullName evidence="4">Seven TM Receptor</fullName>
    </recommendedName>
</protein>
<sequence>MGNYKILMASFACFDIYFSIVQVITVPNFHIYRHCFVAFSLGPLLKGNRFESEYLGLTLYCCAYAMCLILLTYHFIYRYLLICNQHFMYLFNEKKYFLCWYIIWIFLAFLWGLAIRLSMYHWPQLVDYVRMELLKEYAVHVDQSGIMGPLYFLDGPNGTLKISWRAFVGSAFCVSLMGCCFSAILFCGLKVYLTLEKSSMSEKTKKLQWDLFKALLVQFSVPALCEFMPGGLNFICPIFAIPLGRWSNYSGIIASLNNIIEPICMLYFVKDYRYVLLKILRLKVTLIFRSEQMRNTLK</sequence>
<dbReference type="InterPro" id="IPR019428">
    <property type="entry name" value="7TM_GPCR_serpentine_rcpt_Str"/>
</dbReference>
<dbReference type="Pfam" id="PF10326">
    <property type="entry name" value="7TM_GPCR_Str"/>
    <property type="match status" value="1"/>
</dbReference>
<proteinExistence type="predicted"/>